<dbReference type="InterPro" id="IPR001647">
    <property type="entry name" value="HTH_TetR"/>
</dbReference>
<dbReference type="InterPro" id="IPR009057">
    <property type="entry name" value="Homeodomain-like_sf"/>
</dbReference>
<dbReference type="PANTHER" id="PTHR30055:SF234">
    <property type="entry name" value="HTH-TYPE TRANSCRIPTIONAL REGULATOR BETI"/>
    <property type="match status" value="1"/>
</dbReference>
<evidence type="ECO:0000259" key="5">
    <source>
        <dbReference type="PROSITE" id="PS50977"/>
    </source>
</evidence>
<dbReference type="SUPFAM" id="SSF48498">
    <property type="entry name" value="Tetracyclin repressor-like, C-terminal domain"/>
    <property type="match status" value="1"/>
</dbReference>
<evidence type="ECO:0000256" key="2">
    <source>
        <dbReference type="ARBA" id="ARBA00023125"/>
    </source>
</evidence>
<evidence type="ECO:0000256" key="3">
    <source>
        <dbReference type="ARBA" id="ARBA00023163"/>
    </source>
</evidence>
<dbReference type="Pfam" id="PF00440">
    <property type="entry name" value="TetR_N"/>
    <property type="match status" value="1"/>
</dbReference>
<feature type="DNA-binding region" description="H-T-H motif" evidence="4">
    <location>
        <begin position="31"/>
        <end position="50"/>
    </location>
</feature>
<gene>
    <name evidence="6" type="ORF">AB5L97_02100</name>
</gene>
<reference evidence="6" key="1">
    <citation type="submission" date="2024-07" db="EMBL/GenBank/DDBJ databases">
        <authorList>
            <person name="fu j."/>
        </authorList>
    </citation>
    <scope>NUCLEOTIDE SEQUENCE</scope>
    <source>
        <strain evidence="6">P10A9</strain>
    </source>
</reference>
<name>A0AB39L3X9_9MICC</name>
<dbReference type="Pfam" id="PF17932">
    <property type="entry name" value="TetR_C_24"/>
    <property type="match status" value="1"/>
</dbReference>
<feature type="domain" description="HTH tetR-type" evidence="5">
    <location>
        <begin position="8"/>
        <end position="68"/>
    </location>
</feature>
<dbReference type="InterPro" id="IPR036271">
    <property type="entry name" value="Tet_transcr_reg_TetR-rel_C_sf"/>
</dbReference>
<sequence>MSVTSPEADTLMAIRRAAVRLFYEHGYNATTLRQIAADAGLKVGSLYYHIASKESLLLDIMCGVLDDLHRDVLETIAAHVGEVDRLMAAVESHIRFHAERGPEVFVGNTELRALSNAGRRVVVAKREGYEQFMLGLVEAVVAAVEADSIDPRVHLYSLFAHAAHVAGWFRGEGRIGVADLGRAYAELALRGLGITKH</sequence>
<dbReference type="Gene3D" id="1.10.357.10">
    <property type="entry name" value="Tetracycline Repressor, domain 2"/>
    <property type="match status" value="1"/>
</dbReference>
<evidence type="ECO:0000256" key="1">
    <source>
        <dbReference type="ARBA" id="ARBA00023015"/>
    </source>
</evidence>
<dbReference type="InterPro" id="IPR050109">
    <property type="entry name" value="HTH-type_TetR-like_transc_reg"/>
</dbReference>
<dbReference type="GO" id="GO:0003700">
    <property type="term" value="F:DNA-binding transcription factor activity"/>
    <property type="evidence" value="ECO:0007669"/>
    <property type="project" value="TreeGrafter"/>
</dbReference>
<dbReference type="SUPFAM" id="SSF46689">
    <property type="entry name" value="Homeodomain-like"/>
    <property type="match status" value="1"/>
</dbReference>
<accession>A0AB39L3X9</accession>
<dbReference type="PRINTS" id="PR00455">
    <property type="entry name" value="HTHTETR"/>
</dbReference>
<evidence type="ECO:0000256" key="4">
    <source>
        <dbReference type="PROSITE-ProRule" id="PRU00335"/>
    </source>
</evidence>
<organism evidence="6">
    <name type="scientific">Sinomonas puerhi</name>
    <dbReference type="NCBI Taxonomy" id="3238584"/>
    <lineage>
        <taxon>Bacteria</taxon>
        <taxon>Bacillati</taxon>
        <taxon>Actinomycetota</taxon>
        <taxon>Actinomycetes</taxon>
        <taxon>Micrococcales</taxon>
        <taxon>Micrococcaceae</taxon>
        <taxon>Sinomonas</taxon>
    </lineage>
</organism>
<keyword evidence="2 4" id="KW-0238">DNA-binding</keyword>
<dbReference type="KEGG" id="spue:AB5L97_02100"/>
<protein>
    <submittedName>
        <fullName evidence="6">TetR/AcrR family transcriptional regulator</fullName>
    </submittedName>
</protein>
<dbReference type="InterPro" id="IPR041490">
    <property type="entry name" value="KstR2_TetR_C"/>
</dbReference>
<dbReference type="PROSITE" id="PS50977">
    <property type="entry name" value="HTH_TETR_2"/>
    <property type="match status" value="1"/>
</dbReference>
<dbReference type="EMBL" id="CP163302">
    <property type="protein sequence ID" value="XDP45832.1"/>
    <property type="molecule type" value="Genomic_DNA"/>
</dbReference>
<dbReference type="AlphaFoldDB" id="A0AB39L3X9"/>
<dbReference type="GO" id="GO:0000976">
    <property type="term" value="F:transcription cis-regulatory region binding"/>
    <property type="evidence" value="ECO:0007669"/>
    <property type="project" value="TreeGrafter"/>
</dbReference>
<proteinExistence type="predicted"/>
<keyword evidence="1" id="KW-0805">Transcription regulation</keyword>
<keyword evidence="3" id="KW-0804">Transcription</keyword>
<dbReference type="PANTHER" id="PTHR30055">
    <property type="entry name" value="HTH-TYPE TRANSCRIPTIONAL REGULATOR RUTR"/>
    <property type="match status" value="1"/>
</dbReference>
<dbReference type="RefSeq" id="WP_369046262.1">
    <property type="nucleotide sequence ID" value="NZ_CP163302.1"/>
</dbReference>
<evidence type="ECO:0000313" key="6">
    <source>
        <dbReference type="EMBL" id="XDP45832.1"/>
    </source>
</evidence>